<name>A0A8X8BVK7_POPTO</name>
<dbReference type="Proteomes" id="UP000886885">
    <property type="component" value="Unassembled WGS sequence"/>
</dbReference>
<sequence length="108" mass="12358">MISLTVLGALGLAHLLQGRKDVAKLTFLCVLWAMQKKVDITTYEYESRHFYSITQIVRLRLLVSACCFCHLYFTLAVKSTRSCIDCRADIVFPVLRVKLLHMPPVVQQ</sequence>
<dbReference type="AlphaFoldDB" id="A0A8X8BVK7"/>
<accession>A0A8X8BVK7</accession>
<evidence type="ECO:0000313" key="3">
    <source>
        <dbReference type="Proteomes" id="UP000886885"/>
    </source>
</evidence>
<feature type="signal peptide" evidence="1">
    <location>
        <begin position="1"/>
        <end position="18"/>
    </location>
</feature>
<organism evidence="2 3">
    <name type="scientific">Populus tomentosa</name>
    <name type="common">Chinese white poplar</name>
    <dbReference type="NCBI Taxonomy" id="118781"/>
    <lineage>
        <taxon>Eukaryota</taxon>
        <taxon>Viridiplantae</taxon>
        <taxon>Streptophyta</taxon>
        <taxon>Embryophyta</taxon>
        <taxon>Tracheophyta</taxon>
        <taxon>Spermatophyta</taxon>
        <taxon>Magnoliopsida</taxon>
        <taxon>eudicotyledons</taxon>
        <taxon>Gunneridae</taxon>
        <taxon>Pentapetalae</taxon>
        <taxon>rosids</taxon>
        <taxon>fabids</taxon>
        <taxon>Malpighiales</taxon>
        <taxon>Salicaceae</taxon>
        <taxon>Saliceae</taxon>
        <taxon>Populus</taxon>
    </lineage>
</organism>
<evidence type="ECO:0008006" key="4">
    <source>
        <dbReference type="Google" id="ProtNLM"/>
    </source>
</evidence>
<keyword evidence="3" id="KW-1185">Reference proteome</keyword>
<feature type="chain" id="PRO_5036503897" description="Secreted protein" evidence="1">
    <location>
        <begin position="19"/>
        <end position="108"/>
    </location>
</feature>
<gene>
    <name evidence="2" type="ORF">POTOM_061066</name>
</gene>
<comment type="caution">
    <text evidence="2">The sequence shown here is derived from an EMBL/GenBank/DDBJ whole genome shotgun (WGS) entry which is preliminary data.</text>
</comment>
<protein>
    <recommendedName>
        <fullName evidence="4">Secreted protein</fullName>
    </recommendedName>
</protein>
<evidence type="ECO:0000313" key="2">
    <source>
        <dbReference type="EMBL" id="KAG6736206.1"/>
    </source>
</evidence>
<proteinExistence type="predicted"/>
<evidence type="ECO:0000256" key="1">
    <source>
        <dbReference type="SAM" id="SignalP"/>
    </source>
</evidence>
<keyword evidence="1" id="KW-0732">Signal</keyword>
<reference evidence="2" key="1">
    <citation type="journal article" date="2020" name="bioRxiv">
        <title>Hybrid origin of Populus tomentosa Carr. identified through genome sequencing and phylogenomic analysis.</title>
        <authorList>
            <person name="An X."/>
            <person name="Gao K."/>
            <person name="Chen Z."/>
            <person name="Li J."/>
            <person name="Yang X."/>
            <person name="Yang X."/>
            <person name="Zhou J."/>
            <person name="Guo T."/>
            <person name="Zhao T."/>
            <person name="Huang S."/>
            <person name="Miao D."/>
            <person name="Khan W.U."/>
            <person name="Rao P."/>
            <person name="Ye M."/>
            <person name="Lei B."/>
            <person name="Liao W."/>
            <person name="Wang J."/>
            <person name="Ji L."/>
            <person name="Li Y."/>
            <person name="Guo B."/>
            <person name="Mustafa N.S."/>
            <person name="Li S."/>
            <person name="Yun Q."/>
            <person name="Keller S.R."/>
            <person name="Mao J."/>
            <person name="Zhang R."/>
            <person name="Strauss S.H."/>
        </authorList>
    </citation>
    <scope>NUCLEOTIDE SEQUENCE</scope>
    <source>
        <strain evidence="2">GM15</strain>
        <tissue evidence="2">Leaf</tissue>
    </source>
</reference>
<dbReference type="EMBL" id="JAAWWB010001192">
    <property type="protein sequence ID" value="KAG6736206.1"/>
    <property type="molecule type" value="Genomic_DNA"/>
</dbReference>